<evidence type="ECO:0000313" key="3">
    <source>
        <dbReference type="EMBL" id="TGD83117.1"/>
    </source>
</evidence>
<dbReference type="Pfam" id="PF13181">
    <property type="entry name" value="TPR_8"/>
    <property type="match status" value="1"/>
</dbReference>
<feature type="transmembrane region" description="Helical" evidence="2">
    <location>
        <begin position="279"/>
        <end position="298"/>
    </location>
</feature>
<keyword evidence="2" id="KW-1133">Transmembrane helix</keyword>
<feature type="transmembrane region" description="Helical" evidence="2">
    <location>
        <begin position="357"/>
        <end position="377"/>
    </location>
</feature>
<keyword evidence="2" id="KW-0472">Membrane</keyword>
<dbReference type="Proteomes" id="UP000298284">
    <property type="component" value="Unassembled WGS sequence"/>
</dbReference>
<evidence type="ECO:0000256" key="1">
    <source>
        <dbReference type="PROSITE-ProRule" id="PRU00339"/>
    </source>
</evidence>
<dbReference type="SUPFAM" id="SSF48452">
    <property type="entry name" value="TPR-like"/>
    <property type="match status" value="1"/>
</dbReference>
<dbReference type="InterPro" id="IPR011990">
    <property type="entry name" value="TPR-like_helical_dom_sf"/>
</dbReference>
<feature type="transmembrane region" description="Helical" evidence="2">
    <location>
        <begin position="415"/>
        <end position="435"/>
    </location>
</feature>
<dbReference type="OrthoDB" id="1489995at2"/>
<dbReference type="PANTHER" id="PTHR12558:SF13">
    <property type="entry name" value="CELL DIVISION CYCLE PROTEIN 27 HOMOLOG"/>
    <property type="match status" value="1"/>
</dbReference>
<proteinExistence type="predicted"/>
<dbReference type="EMBL" id="SRKZ01000001">
    <property type="protein sequence ID" value="TGD83117.1"/>
    <property type="molecule type" value="Genomic_DNA"/>
</dbReference>
<evidence type="ECO:0000313" key="4">
    <source>
        <dbReference type="Proteomes" id="UP000298284"/>
    </source>
</evidence>
<dbReference type="InterPro" id="IPR019734">
    <property type="entry name" value="TPR_rpt"/>
</dbReference>
<protein>
    <submittedName>
        <fullName evidence="3">Tetratricopeptide repeat protein</fullName>
    </submittedName>
</protein>
<organism evidence="3 4">
    <name type="scientific">Hymenobacter wooponensis</name>
    <dbReference type="NCBI Taxonomy" id="1525360"/>
    <lineage>
        <taxon>Bacteria</taxon>
        <taxon>Pseudomonadati</taxon>
        <taxon>Bacteroidota</taxon>
        <taxon>Cytophagia</taxon>
        <taxon>Cytophagales</taxon>
        <taxon>Hymenobacteraceae</taxon>
        <taxon>Hymenobacter</taxon>
    </lineage>
</organism>
<gene>
    <name evidence="3" type="ORF">EU557_04875</name>
</gene>
<dbReference type="AlphaFoldDB" id="A0A4Z0MV48"/>
<keyword evidence="4" id="KW-1185">Reference proteome</keyword>
<feature type="transmembrane region" description="Helical" evidence="2">
    <location>
        <begin position="389"/>
        <end position="409"/>
    </location>
</feature>
<dbReference type="PROSITE" id="PS50005">
    <property type="entry name" value="TPR"/>
    <property type="match status" value="2"/>
</dbReference>
<keyword evidence="1" id="KW-0802">TPR repeat</keyword>
<sequence>MACSFTVWSGAYLLPKRVEHSDSILPAAFQAHHFFMEQPNWPDRILLLLRQGRAAQAEQELHRVLHADPNDAHAHALMALALLEQHRNEEALLHAQTSVGLAPEHDFAYYLLSLTQQRLQNTEAAREAIEQALSLDPTDPNYHHTLGILRFTQGQWGAALRAAEMGLAYDPEHVDCLGLRARCLARLGRSEDAASSLSQALHYDPDDAGTHADAGWVALETGKHKEALEHFRNALRLSPTSEYARSGLVEALKARYWLYRAFLRFTVWSENLNGMARRVLFIGLYILVRFVPLLLPLYLPLVFMSWFADPLFNGLLLLNPYGRHALSDEQRRQALGFVVVLVAATAAFTVSSLAHQAWLGAIGLGLLAAIFPLMVTLRPRVPKRTQRWALAATVALILLGLLGGGLQLVAPDSQAHTGTMGLLFIIWLLFIWTTAMS</sequence>
<dbReference type="SMART" id="SM00028">
    <property type="entry name" value="TPR"/>
    <property type="match status" value="5"/>
</dbReference>
<dbReference type="PANTHER" id="PTHR12558">
    <property type="entry name" value="CELL DIVISION CYCLE 16,23,27"/>
    <property type="match status" value="1"/>
</dbReference>
<dbReference type="Gene3D" id="1.25.40.10">
    <property type="entry name" value="Tetratricopeptide repeat domain"/>
    <property type="match status" value="1"/>
</dbReference>
<feature type="repeat" description="TPR" evidence="1">
    <location>
        <begin position="208"/>
        <end position="241"/>
    </location>
</feature>
<accession>A0A4Z0MV48</accession>
<feature type="transmembrane region" description="Helical" evidence="2">
    <location>
        <begin position="334"/>
        <end position="351"/>
    </location>
</feature>
<name>A0A4Z0MV48_9BACT</name>
<reference evidence="3 4" key="1">
    <citation type="submission" date="2019-04" db="EMBL/GenBank/DDBJ databases">
        <authorList>
            <person name="Feng G."/>
            <person name="Zhang J."/>
            <person name="Zhu H."/>
        </authorList>
    </citation>
    <scope>NUCLEOTIDE SEQUENCE [LARGE SCALE GENOMIC DNA]</scope>
    <source>
        <strain evidence="3 4">JCM 19491</strain>
    </source>
</reference>
<feature type="repeat" description="TPR" evidence="1">
    <location>
        <begin position="106"/>
        <end position="139"/>
    </location>
</feature>
<comment type="caution">
    <text evidence="3">The sequence shown here is derived from an EMBL/GenBank/DDBJ whole genome shotgun (WGS) entry which is preliminary data.</text>
</comment>
<evidence type="ECO:0000256" key="2">
    <source>
        <dbReference type="SAM" id="Phobius"/>
    </source>
</evidence>
<keyword evidence="2" id="KW-0812">Transmembrane</keyword>
<dbReference type="Pfam" id="PF13432">
    <property type="entry name" value="TPR_16"/>
    <property type="match status" value="2"/>
</dbReference>